<dbReference type="FunFam" id="3.30.160.60:FF:002343">
    <property type="entry name" value="Zinc finger protein 33A"/>
    <property type="match status" value="1"/>
</dbReference>
<dbReference type="GO" id="GO:0000978">
    <property type="term" value="F:RNA polymerase II cis-regulatory region sequence-specific DNA binding"/>
    <property type="evidence" value="ECO:0007669"/>
    <property type="project" value="TreeGrafter"/>
</dbReference>
<dbReference type="InParanoid" id="A0A2J7PLV6"/>
<dbReference type="SMART" id="SM00355">
    <property type="entry name" value="ZnF_C2H2"/>
    <property type="match status" value="4"/>
</dbReference>
<evidence type="ECO:0000256" key="5">
    <source>
        <dbReference type="PROSITE-ProRule" id="PRU00042"/>
    </source>
</evidence>
<keyword evidence="2" id="KW-0677">Repeat</keyword>
<feature type="compositionally biased region" description="Polar residues" evidence="6">
    <location>
        <begin position="54"/>
        <end position="97"/>
    </location>
</feature>
<feature type="domain" description="C2H2-type" evidence="7">
    <location>
        <begin position="340"/>
        <end position="367"/>
    </location>
</feature>
<dbReference type="InterPro" id="IPR013087">
    <property type="entry name" value="Znf_C2H2_type"/>
</dbReference>
<organism evidence="8 9">
    <name type="scientific">Cryptotermes secundus</name>
    <dbReference type="NCBI Taxonomy" id="105785"/>
    <lineage>
        <taxon>Eukaryota</taxon>
        <taxon>Metazoa</taxon>
        <taxon>Ecdysozoa</taxon>
        <taxon>Arthropoda</taxon>
        <taxon>Hexapoda</taxon>
        <taxon>Insecta</taxon>
        <taxon>Pterygota</taxon>
        <taxon>Neoptera</taxon>
        <taxon>Polyneoptera</taxon>
        <taxon>Dictyoptera</taxon>
        <taxon>Blattodea</taxon>
        <taxon>Blattoidea</taxon>
        <taxon>Termitoidae</taxon>
        <taxon>Kalotermitidae</taxon>
        <taxon>Cryptotermitinae</taxon>
        <taxon>Cryptotermes</taxon>
    </lineage>
</organism>
<dbReference type="OrthoDB" id="10072647at2759"/>
<evidence type="ECO:0000256" key="6">
    <source>
        <dbReference type="SAM" id="MobiDB-lite"/>
    </source>
</evidence>
<evidence type="ECO:0000259" key="7">
    <source>
        <dbReference type="PROSITE" id="PS50157"/>
    </source>
</evidence>
<accession>A0A2J7PLV6</accession>
<dbReference type="AlphaFoldDB" id="A0A2J7PLV6"/>
<dbReference type="PROSITE" id="PS50157">
    <property type="entry name" value="ZINC_FINGER_C2H2_2"/>
    <property type="match status" value="4"/>
</dbReference>
<keyword evidence="1" id="KW-0479">Metal-binding</keyword>
<feature type="domain" description="C2H2-type" evidence="7">
    <location>
        <begin position="284"/>
        <end position="311"/>
    </location>
</feature>
<evidence type="ECO:0000256" key="2">
    <source>
        <dbReference type="ARBA" id="ARBA00022737"/>
    </source>
</evidence>
<feature type="region of interest" description="Disordered" evidence="6">
    <location>
        <begin position="1"/>
        <end position="31"/>
    </location>
</feature>
<evidence type="ECO:0000256" key="4">
    <source>
        <dbReference type="ARBA" id="ARBA00022833"/>
    </source>
</evidence>
<dbReference type="InterPro" id="IPR036236">
    <property type="entry name" value="Znf_C2H2_sf"/>
</dbReference>
<evidence type="ECO:0000313" key="8">
    <source>
        <dbReference type="EMBL" id="PNF17307.1"/>
    </source>
</evidence>
<proteinExistence type="predicted"/>
<evidence type="ECO:0000256" key="1">
    <source>
        <dbReference type="ARBA" id="ARBA00022723"/>
    </source>
</evidence>
<gene>
    <name evidence="8" type="ORF">B7P43_G04978</name>
</gene>
<feature type="domain" description="C2H2-type" evidence="7">
    <location>
        <begin position="312"/>
        <end position="339"/>
    </location>
</feature>
<dbReference type="STRING" id="105785.A0A2J7PLV6"/>
<keyword evidence="3 5" id="KW-0863">Zinc-finger</keyword>
<dbReference type="PANTHER" id="PTHR23235">
    <property type="entry name" value="KRUEPPEL-LIKE TRANSCRIPTION FACTOR"/>
    <property type="match status" value="1"/>
</dbReference>
<dbReference type="PROSITE" id="PS00028">
    <property type="entry name" value="ZINC_FINGER_C2H2_1"/>
    <property type="match status" value="4"/>
</dbReference>
<feature type="domain" description="C2H2-type" evidence="7">
    <location>
        <begin position="256"/>
        <end position="283"/>
    </location>
</feature>
<comment type="caution">
    <text evidence="8">The sequence shown here is derived from an EMBL/GenBank/DDBJ whole genome shotgun (WGS) entry which is preliminary data.</text>
</comment>
<evidence type="ECO:0000256" key="3">
    <source>
        <dbReference type="ARBA" id="ARBA00022771"/>
    </source>
</evidence>
<dbReference type="Pfam" id="PF00096">
    <property type="entry name" value="zf-C2H2"/>
    <property type="match status" value="3"/>
</dbReference>
<protein>
    <recommendedName>
        <fullName evidence="7">C2H2-type domain-containing protein</fullName>
    </recommendedName>
</protein>
<evidence type="ECO:0000313" key="9">
    <source>
        <dbReference type="Proteomes" id="UP000235965"/>
    </source>
</evidence>
<dbReference type="SUPFAM" id="SSF57667">
    <property type="entry name" value="beta-beta-alpha zinc fingers"/>
    <property type="match status" value="2"/>
</dbReference>
<dbReference type="Gene3D" id="3.30.160.60">
    <property type="entry name" value="Classic Zinc Finger"/>
    <property type="match status" value="3"/>
</dbReference>
<reference evidence="8 9" key="1">
    <citation type="submission" date="2017-12" db="EMBL/GenBank/DDBJ databases">
        <title>Hemimetabolous genomes reveal molecular basis of termite eusociality.</title>
        <authorList>
            <person name="Harrison M.C."/>
            <person name="Jongepier E."/>
            <person name="Robertson H.M."/>
            <person name="Arning N."/>
            <person name="Bitard-Feildel T."/>
            <person name="Chao H."/>
            <person name="Childers C.P."/>
            <person name="Dinh H."/>
            <person name="Doddapaneni H."/>
            <person name="Dugan S."/>
            <person name="Gowin J."/>
            <person name="Greiner C."/>
            <person name="Han Y."/>
            <person name="Hu H."/>
            <person name="Hughes D.S.T."/>
            <person name="Huylmans A.-K."/>
            <person name="Kemena C."/>
            <person name="Kremer L.P.M."/>
            <person name="Lee S.L."/>
            <person name="Lopez-Ezquerra A."/>
            <person name="Mallet L."/>
            <person name="Monroy-Kuhn J.M."/>
            <person name="Moser A."/>
            <person name="Murali S.C."/>
            <person name="Muzny D.M."/>
            <person name="Otani S."/>
            <person name="Piulachs M.-D."/>
            <person name="Poelchau M."/>
            <person name="Qu J."/>
            <person name="Schaub F."/>
            <person name="Wada-Katsumata A."/>
            <person name="Worley K.C."/>
            <person name="Xie Q."/>
            <person name="Ylla G."/>
            <person name="Poulsen M."/>
            <person name="Gibbs R.A."/>
            <person name="Schal C."/>
            <person name="Richards S."/>
            <person name="Belles X."/>
            <person name="Korb J."/>
            <person name="Bornberg-Bauer E."/>
        </authorList>
    </citation>
    <scope>NUCLEOTIDE SEQUENCE [LARGE SCALE GENOMIC DNA]</scope>
    <source>
        <tissue evidence="8">Whole body</tissue>
    </source>
</reference>
<dbReference type="GO" id="GO:0000981">
    <property type="term" value="F:DNA-binding transcription factor activity, RNA polymerase II-specific"/>
    <property type="evidence" value="ECO:0007669"/>
    <property type="project" value="TreeGrafter"/>
</dbReference>
<feature type="region of interest" description="Disordered" evidence="6">
    <location>
        <begin position="54"/>
        <end position="98"/>
    </location>
</feature>
<keyword evidence="9" id="KW-1185">Reference proteome</keyword>
<dbReference type="Proteomes" id="UP000235965">
    <property type="component" value="Unassembled WGS sequence"/>
</dbReference>
<dbReference type="FunFam" id="3.30.160.60:FF:000100">
    <property type="entry name" value="Zinc finger 45-like"/>
    <property type="match status" value="1"/>
</dbReference>
<keyword evidence="4" id="KW-0862">Zinc</keyword>
<sequence>MNVPQYVGGTQQSYHHEEVAPVQQQQQQQQYVASNSGESVVVMGSGSVHYHCTGANSQSTQFNTPLDAKSQPNDTRTANQQENSCVHTYSGGTSQRNSEVRQPYNMHSLMPQKVDASTMTEKETHTSDGFFGSSVPQLDCKPSYSIAAMIQSPATWQSLAGPPGSTVAEYLSQLSASTLPLTLHHFLKFSTTATTELSAIPMPTSGSGIKREEDGILLTKKKKKRKYKKKPYIPRPPRPRPGEVRLTTALDGSTLYCCPECHMAYPERELLEQHLVVHRLERRFVCNICGAGLKRKEHLDRHKQGHNSERPYTCSVCFKAFKRNEHLSRHFVIHSGDKTQVCTECGKGFYRKDHLRKHAQSHIAKRLRAELMGQKATQNGVGSNQQGIGPLGSLASPSGITGVTLMPGGVTLPILSS</sequence>
<dbReference type="GO" id="GO:0008270">
    <property type="term" value="F:zinc ion binding"/>
    <property type="evidence" value="ECO:0007669"/>
    <property type="project" value="UniProtKB-KW"/>
</dbReference>
<dbReference type="EMBL" id="NEVH01024423">
    <property type="protein sequence ID" value="PNF17307.1"/>
    <property type="molecule type" value="Genomic_DNA"/>
</dbReference>
<name>A0A2J7PLV6_9NEOP</name>
<dbReference type="PANTHER" id="PTHR23235:SF120">
    <property type="entry name" value="KRUPPEL-LIKE FACTOR 15"/>
    <property type="match status" value="1"/>
</dbReference>